<accession>A0A139WYC7</accession>
<dbReference type="PANTHER" id="PTHR46401:SF2">
    <property type="entry name" value="GLYCOSYLTRANSFERASE WBBK-RELATED"/>
    <property type="match status" value="1"/>
</dbReference>
<dbReference type="Pfam" id="PF00534">
    <property type="entry name" value="Glycos_transf_1"/>
    <property type="match status" value="1"/>
</dbReference>
<dbReference type="GO" id="GO:0016757">
    <property type="term" value="F:glycosyltransferase activity"/>
    <property type="evidence" value="ECO:0007669"/>
    <property type="project" value="UniProtKB-KW"/>
</dbReference>
<gene>
    <name evidence="4" type="ORF">WA1_48455</name>
</gene>
<dbReference type="SUPFAM" id="SSF53756">
    <property type="entry name" value="UDP-Glycosyltransferase/glycogen phosphorylase"/>
    <property type="match status" value="1"/>
</dbReference>
<dbReference type="Pfam" id="PF13439">
    <property type="entry name" value="Glyco_transf_4"/>
    <property type="match status" value="1"/>
</dbReference>
<keyword evidence="5" id="KW-1185">Reference proteome</keyword>
<keyword evidence="4" id="KW-0328">Glycosyltransferase</keyword>
<dbReference type="EMBL" id="ANNX02000047">
    <property type="protein sequence ID" value="KYC37436.1"/>
    <property type="molecule type" value="Genomic_DNA"/>
</dbReference>
<dbReference type="OrthoDB" id="9797829at2"/>
<reference evidence="4 5" key="1">
    <citation type="journal article" date="2013" name="Genome Biol. Evol.">
        <title>Genomes of Stigonematalean cyanobacteria (subsection V) and the evolution of oxygenic photosynthesis from prokaryotes to plastids.</title>
        <authorList>
            <person name="Dagan T."/>
            <person name="Roettger M."/>
            <person name="Stucken K."/>
            <person name="Landan G."/>
            <person name="Koch R."/>
            <person name="Major P."/>
            <person name="Gould S.B."/>
            <person name="Goremykin V.V."/>
            <person name="Rippka R."/>
            <person name="Tandeau de Marsac N."/>
            <person name="Gugger M."/>
            <person name="Lockhart P.J."/>
            <person name="Allen J.F."/>
            <person name="Brune I."/>
            <person name="Maus I."/>
            <person name="Puhler A."/>
            <person name="Martin W.F."/>
        </authorList>
    </citation>
    <scope>NUCLEOTIDE SEQUENCE [LARGE SCALE GENOMIC DNA]</scope>
    <source>
        <strain evidence="4 5">PCC 7110</strain>
    </source>
</reference>
<dbReference type="RefSeq" id="WP_017742413.1">
    <property type="nucleotide sequence ID" value="NZ_KQ976354.1"/>
</dbReference>
<name>A0A139WYC7_9CYAN</name>
<evidence type="ECO:0000259" key="3">
    <source>
        <dbReference type="Pfam" id="PF13439"/>
    </source>
</evidence>
<evidence type="ECO:0000313" key="4">
    <source>
        <dbReference type="EMBL" id="KYC37436.1"/>
    </source>
</evidence>
<keyword evidence="1 4" id="KW-0808">Transferase</keyword>
<protein>
    <submittedName>
        <fullName evidence="4">Mannosyltransferase</fullName>
    </submittedName>
</protein>
<dbReference type="Gene3D" id="3.40.50.2000">
    <property type="entry name" value="Glycogen Phosphorylase B"/>
    <property type="match status" value="2"/>
</dbReference>
<dbReference type="InterPro" id="IPR028098">
    <property type="entry name" value="Glyco_trans_4-like_N"/>
</dbReference>
<organism evidence="4 5">
    <name type="scientific">Scytonema hofmannii PCC 7110</name>
    <dbReference type="NCBI Taxonomy" id="128403"/>
    <lineage>
        <taxon>Bacteria</taxon>
        <taxon>Bacillati</taxon>
        <taxon>Cyanobacteriota</taxon>
        <taxon>Cyanophyceae</taxon>
        <taxon>Nostocales</taxon>
        <taxon>Scytonemataceae</taxon>
        <taxon>Scytonema</taxon>
    </lineage>
</organism>
<dbReference type="Proteomes" id="UP000076925">
    <property type="component" value="Unassembled WGS sequence"/>
</dbReference>
<dbReference type="PANTHER" id="PTHR46401">
    <property type="entry name" value="GLYCOSYLTRANSFERASE WBBK-RELATED"/>
    <property type="match status" value="1"/>
</dbReference>
<dbReference type="AlphaFoldDB" id="A0A139WYC7"/>
<sequence>MSKLLINLSVVFSQPTGISNYAKNLFPYLKTLNPTLLTAYNYPDFSCYSIPGNLTPAQGTKGHFDRLLWTQFQLPLIYKKLESNLIFSPIPEAPLYGNCRFIVMVHDLIPIRFPKLSSPLTYYFRYYIPQVLNQAQHIVCNSHSTAKDIAQFYSIPENKITPILLAHDASRFCPVSLETNEQDSLTTKCPYFLYLGRQDPYKNLLRLVSAFAAIPNNKDYELWFAGPQDKRYTPSLQKLAEELDVINQIKFLNYVPYKDLPKIIGGAIALVFPSLWEGFGFPVLEAMACGTPAIASNISSLPEVAGDAAILIDPYNVKEIAEAMQAIATDSQLRQHLSSKGIHRANQFSWEKTGLATVEVLSRYL</sequence>
<evidence type="ECO:0000256" key="1">
    <source>
        <dbReference type="ARBA" id="ARBA00022679"/>
    </source>
</evidence>
<dbReference type="STRING" id="128403.WA1_48455"/>
<evidence type="ECO:0000313" key="5">
    <source>
        <dbReference type="Proteomes" id="UP000076925"/>
    </source>
</evidence>
<dbReference type="FunFam" id="3.40.50.2000:FF:000119">
    <property type="entry name" value="Glycosyl transferase group 1"/>
    <property type="match status" value="1"/>
</dbReference>
<dbReference type="GO" id="GO:0009103">
    <property type="term" value="P:lipopolysaccharide biosynthetic process"/>
    <property type="evidence" value="ECO:0007669"/>
    <property type="project" value="TreeGrafter"/>
</dbReference>
<comment type="caution">
    <text evidence="4">The sequence shown here is derived from an EMBL/GenBank/DDBJ whole genome shotgun (WGS) entry which is preliminary data.</text>
</comment>
<proteinExistence type="predicted"/>
<dbReference type="CDD" id="cd03809">
    <property type="entry name" value="GT4_MtfB-like"/>
    <property type="match status" value="1"/>
</dbReference>
<dbReference type="InterPro" id="IPR001296">
    <property type="entry name" value="Glyco_trans_1"/>
</dbReference>
<feature type="domain" description="Glycosyltransferase subfamily 4-like N-terminal" evidence="3">
    <location>
        <begin position="17"/>
        <end position="163"/>
    </location>
</feature>
<feature type="domain" description="Glycosyl transferase family 1" evidence="2">
    <location>
        <begin position="186"/>
        <end position="342"/>
    </location>
</feature>
<evidence type="ECO:0000259" key="2">
    <source>
        <dbReference type="Pfam" id="PF00534"/>
    </source>
</evidence>